<comment type="caution">
    <text evidence="5">The sequence shown here is derived from an EMBL/GenBank/DDBJ whole genome shotgun (WGS) entry which is preliminary data.</text>
</comment>
<evidence type="ECO:0000313" key="5">
    <source>
        <dbReference type="EMBL" id="NEC00486.1"/>
    </source>
</evidence>
<reference evidence="5 6" key="1">
    <citation type="submission" date="2020-01" db="EMBL/GenBank/DDBJ databases">
        <title>Insect and environment-associated Actinomycetes.</title>
        <authorList>
            <person name="Currrie C."/>
            <person name="Chevrette M."/>
            <person name="Carlson C."/>
            <person name="Stubbendieck R."/>
            <person name="Wendt-Pienkowski E."/>
        </authorList>
    </citation>
    <scope>NUCLEOTIDE SEQUENCE [LARGE SCALE GENOMIC DNA]</scope>
    <source>
        <strain evidence="5 6">SID7903</strain>
    </source>
</reference>
<dbReference type="PANTHER" id="PTHR44688">
    <property type="entry name" value="DNA-BINDING TRANSCRIPTIONAL ACTIVATOR DEVR_DOSR"/>
    <property type="match status" value="1"/>
</dbReference>
<dbReference type="GO" id="GO:0003677">
    <property type="term" value="F:DNA binding"/>
    <property type="evidence" value="ECO:0007669"/>
    <property type="project" value="UniProtKB-KW"/>
</dbReference>
<dbReference type="SMART" id="SM00421">
    <property type="entry name" value="HTH_LUXR"/>
    <property type="match status" value="1"/>
</dbReference>
<dbReference type="CDD" id="cd06170">
    <property type="entry name" value="LuxR_C_like"/>
    <property type="match status" value="1"/>
</dbReference>
<protein>
    <submittedName>
        <fullName evidence="5">Helix-turn-helix transcriptional regulator</fullName>
    </submittedName>
</protein>
<dbReference type="InterPro" id="IPR016032">
    <property type="entry name" value="Sig_transdc_resp-reg_C-effctor"/>
</dbReference>
<keyword evidence="3" id="KW-0804">Transcription</keyword>
<dbReference type="AlphaFoldDB" id="A0A7K3REK7"/>
<dbReference type="EMBL" id="JAAGMS010000235">
    <property type="protein sequence ID" value="NEC00486.1"/>
    <property type="molecule type" value="Genomic_DNA"/>
</dbReference>
<sequence length="96" mass="10253">VAFQRCSARAWADRAAGELRAAGEPAGVRRDAADGPLAALTPQQLRIARCVAEGATNREVALRLSLSPRTVDHHLRNVFAALGIRSRTELARLLAG</sequence>
<dbReference type="Gene3D" id="1.10.10.10">
    <property type="entry name" value="Winged helix-like DNA-binding domain superfamily/Winged helix DNA-binding domain"/>
    <property type="match status" value="1"/>
</dbReference>
<evidence type="ECO:0000256" key="1">
    <source>
        <dbReference type="ARBA" id="ARBA00023015"/>
    </source>
</evidence>
<dbReference type="InterPro" id="IPR000792">
    <property type="entry name" value="Tscrpt_reg_LuxR_C"/>
</dbReference>
<evidence type="ECO:0000313" key="6">
    <source>
        <dbReference type="Proteomes" id="UP000470951"/>
    </source>
</evidence>
<organism evidence="5 6">
    <name type="scientific">Streptomyces anulatus</name>
    <name type="common">Streptomyces chrysomallus</name>
    <dbReference type="NCBI Taxonomy" id="1892"/>
    <lineage>
        <taxon>Bacteria</taxon>
        <taxon>Bacillati</taxon>
        <taxon>Actinomycetota</taxon>
        <taxon>Actinomycetes</taxon>
        <taxon>Kitasatosporales</taxon>
        <taxon>Streptomycetaceae</taxon>
        <taxon>Streptomyces</taxon>
    </lineage>
</organism>
<dbReference type="PRINTS" id="PR00038">
    <property type="entry name" value="HTHLUXR"/>
</dbReference>
<name>A0A7K3REK7_STRAQ</name>
<keyword evidence="1" id="KW-0805">Transcription regulation</keyword>
<evidence type="ECO:0000259" key="4">
    <source>
        <dbReference type="PROSITE" id="PS50043"/>
    </source>
</evidence>
<dbReference type="PANTHER" id="PTHR44688:SF16">
    <property type="entry name" value="DNA-BINDING TRANSCRIPTIONAL ACTIVATOR DEVR_DOSR"/>
    <property type="match status" value="1"/>
</dbReference>
<evidence type="ECO:0000256" key="3">
    <source>
        <dbReference type="ARBA" id="ARBA00023163"/>
    </source>
</evidence>
<dbReference type="RefSeq" id="WP_164269849.1">
    <property type="nucleotide sequence ID" value="NZ_JAAGMS010000235.1"/>
</dbReference>
<dbReference type="PROSITE" id="PS50043">
    <property type="entry name" value="HTH_LUXR_2"/>
    <property type="match status" value="1"/>
</dbReference>
<evidence type="ECO:0000256" key="2">
    <source>
        <dbReference type="ARBA" id="ARBA00023125"/>
    </source>
</evidence>
<dbReference type="Proteomes" id="UP000470951">
    <property type="component" value="Unassembled WGS sequence"/>
</dbReference>
<dbReference type="SUPFAM" id="SSF46894">
    <property type="entry name" value="C-terminal effector domain of the bipartite response regulators"/>
    <property type="match status" value="1"/>
</dbReference>
<feature type="non-terminal residue" evidence="5">
    <location>
        <position position="1"/>
    </location>
</feature>
<dbReference type="Pfam" id="PF00196">
    <property type="entry name" value="GerE"/>
    <property type="match status" value="1"/>
</dbReference>
<dbReference type="GO" id="GO:0006355">
    <property type="term" value="P:regulation of DNA-templated transcription"/>
    <property type="evidence" value="ECO:0007669"/>
    <property type="project" value="InterPro"/>
</dbReference>
<keyword evidence="2" id="KW-0238">DNA-binding</keyword>
<proteinExistence type="predicted"/>
<dbReference type="InterPro" id="IPR036388">
    <property type="entry name" value="WH-like_DNA-bd_sf"/>
</dbReference>
<gene>
    <name evidence="5" type="ORF">G3I58_21265</name>
</gene>
<feature type="domain" description="HTH luxR-type" evidence="4">
    <location>
        <begin position="33"/>
        <end position="96"/>
    </location>
</feature>
<accession>A0A7K3REK7</accession>